<comment type="caution">
    <text evidence="1">The sequence shown here is derived from an EMBL/GenBank/DDBJ whole genome shotgun (WGS) entry which is preliminary data.</text>
</comment>
<evidence type="ECO:0000313" key="2">
    <source>
        <dbReference type="Proteomes" id="UP000774617"/>
    </source>
</evidence>
<proteinExistence type="predicted"/>
<accession>A0ABQ8GIN9</accession>
<reference evidence="1 2" key="1">
    <citation type="journal article" date="2021" name="Nat. Commun.">
        <title>Genetic determinants of endophytism in the Arabidopsis root mycobiome.</title>
        <authorList>
            <person name="Mesny F."/>
            <person name="Miyauchi S."/>
            <person name="Thiergart T."/>
            <person name="Pickel B."/>
            <person name="Atanasova L."/>
            <person name="Karlsson M."/>
            <person name="Huettel B."/>
            <person name="Barry K.W."/>
            <person name="Haridas S."/>
            <person name="Chen C."/>
            <person name="Bauer D."/>
            <person name="Andreopoulos W."/>
            <person name="Pangilinan J."/>
            <person name="LaButti K."/>
            <person name="Riley R."/>
            <person name="Lipzen A."/>
            <person name="Clum A."/>
            <person name="Drula E."/>
            <person name="Henrissat B."/>
            <person name="Kohler A."/>
            <person name="Grigoriev I.V."/>
            <person name="Martin F.M."/>
            <person name="Hacquard S."/>
        </authorList>
    </citation>
    <scope>NUCLEOTIDE SEQUENCE [LARGE SCALE GENOMIC DNA]</scope>
    <source>
        <strain evidence="1 2">MPI-SDFR-AT-0080</strain>
    </source>
</reference>
<dbReference type="Proteomes" id="UP000774617">
    <property type="component" value="Unassembled WGS sequence"/>
</dbReference>
<dbReference type="PANTHER" id="PTHR42085">
    <property type="entry name" value="F-BOX DOMAIN-CONTAINING PROTEIN"/>
    <property type="match status" value="1"/>
</dbReference>
<name>A0ABQ8GIN9_9PEZI</name>
<gene>
    <name evidence="1" type="ORF">B0J12DRAFT_774339</name>
</gene>
<sequence>MNSLAPLALGYLTTSSNSAVPRGAPTDVVDHLTQHLAASNLGGSGLALGTRTSTAIAKRHGSKHENPIKPFKVNSKTSIRRYWNYKKLYNERKWARRYRKQFSLMALPTEIRVMIWGHLLISHKPFELWAWGETVRGPSWEDFMSAAPRLAVLRLNKAIRNEAAEVFYSKNEFRFSRVNAWMMLDAFLAQIRPFNIGFLRTIAIDIGFGNGSMLASATARRHFEASVLGRRNLAPQSYFPRGWAGIYSNAFHKACSRLAQAGGLRTLRLLLPAGTQLYGPYDYTRQVLVCDESCANTARDHVRAWHRDRCFWRWLEGLRSSVPGLAIGVVVVHAAHRLQEIEDGHSPDDYRAALASLEWVLFKARKKGFGIGHTSRVEVSYDDDVMEGAMPGWEFPTETSNCAIPRGE</sequence>
<dbReference type="PANTHER" id="PTHR42085:SF2">
    <property type="entry name" value="F-BOX DOMAIN-CONTAINING PROTEIN"/>
    <property type="match status" value="1"/>
</dbReference>
<dbReference type="InterPro" id="IPR038883">
    <property type="entry name" value="AN11006-like"/>
</dbReference>
<protein>
    <submittedName>
        <fullName evidence="1">Uncharacterized protein</fullName>
    </submittedName>
</protein>
<evidence type="ECO:0000313" key="1">
    <source>
        <dbReference type="EMBL" id="KAH7056895.1"/>
    </source>
</evidence>
<organism evidence="1 2">
    <name type="scientific">Macrophomina phaseolina</name>
    <dbReference type="NCBI Taxonomy" id="35725"/>
    <lineage>
        <taxon>Eukaryota</taxon>
        <taxon>Fungi</taxon>
        <taxon>Dikarya</taxon>
        <taxon>Ascomycota</taxon>
        <taxon>Pezizomycotina</taxon>
        <taxon>Dothideomycetes</taxon>
        <taxon>Dothideomycetes incertae sedis</taxon>
        <taxon>Botryosphaeriales</taxon>
        <taxon>Botryosphaeriaceae</taxon>
        <taxon>Macrophomina</taxon>
    </lineage>
</organism>
<dbReference type="EMBL" id="JAGTJR010000007">
    <property type="protein sequence ID" value="KAH7056895.1"/>
    <property type="molecule type" value="Genomic_DNA"/>
</dbReference>
<keyword evidence="2" id="KW-1185">Reference proteome</keyword>